<organism evidence="1 2">
    <name type="scientific">Roseibium marinum</name>
    <dbReference type="NCBI Taxonomy" id="281252"/>
    <lineage>
        <taxon>Bacteria</taxon>
        <taxon>Pseudomonadati</taxon>
        <taxon>Pseudomonadota</taxon>
        <taxon>Alphaproteobacteria</taxon>
        <taxon>Hyphomicrobiales</taxon>
        <taxon>Stappiaceae</taxon>
        <taxon>Roseibium</taxon>
    </lineage>
</organism>
<keyword evidence="2" id="KW-1185">Reference proteome</keyword>
<evidence type="ECO:0000313" key="1">
    <source>
        <dbReference type="EMBL" id="POF29092.1"/>
    </source>
</evidence>
<accession>A0A2S3UN03</accession>
<dbReference type="Pfam" id="PF06841">
    <property type="entry name" value="Phage_T4_gp19"/>
    <property type="match status" value="1"/>
</dbReference>
<dbReference type="EMBL" id="PPCN01000010">
    <property type="protein sequence ID" value="POF29092.1"/>
    <property type="molecule type" value="Genomic_DNA"/>
</dbReference>
<dbReference type="Proteomes" id="UP000236959">
    <property type="component" value="Unassembled WGS sequence"/>
</dbReference>
<dbReference type="OrthoDB" id="9790161at2"/>
<dbReference type="RefSeq" id="WP_103224251.1">
    <property type="nucleotide sequence ID" value="NZ_PPCN01000010.1"/>
</dbReference>
<dbReference type="InterPro" id="IPR010667">
    <property type="entry name" value="Phage_T4_Gp19"/>
</dbReference>
<protein>
    <submittedName>
        <fullName evidence="1">Phage tail-like protein</fullName>
    </submittedName>
</protein>
<comment type="caution">
    <text evidence="1">The sequence shown here is derived from an EMBL/GenBank/DDBJ whole genome shotgun (WGS) entry which is preliminary data.</text>
</comment>
<proteinExistence type="predicted"/>
<reference evidence="1 2" key="1">
    <citation type="submission" date="2018-01" db="EMBL/GenBank/DDBJ databases">
        <title>Genomic Encyclopedia of Archaeal and Bacterial Type Strains, Phase II (KMG-II): from individual species to whole genera.</title>
        <authorList>
            <person name="Goeker M."/>
        </authorList>
    </citation>
    <scope>NUCLEOTIDE SEQUENCE [LARGE SCALE GENOMIC DNA]</scope>
    <source>
        <strain evidence="1 2">DSM 17023</strain>
    </source>
</reference>
<name>A0A2S3UN03_9HYPH</name>
<evidence type="ECO:0000313" key="2">
    <source>
        <dbReference type="Proteomes" id="UP000236959"/>
    </source>
</evidence>
<dbReference type="AlphaFoldDB" id="A0A2S3UN03"/>
<gene>
    <name evidence="1" type="ORF">CLV41_11096</name>
</gene>
<sequence>MPSVPYEQPAPIAKFLVEVNGQQARINKAGLPEMEVQTAEMVNGGDPFIKKVVSGPAKAGELVLTRYIDGSSEDVLFRDLFKQTFNPTGPSSASDERTTIAVIKLNASGSEVERRIYHDCFPTKWSKVEQDAASSDLETEEFTFAVDWWEVV</sequence>
<dbReference type="GO" id="GO:0005198">
    <property type="term" value="F:structural molecule activity"/>
    <property type="evidence" value="ECO:0007669"/>
    <property type="project" value="InterPro"/>
</dbReference>